<organism evidence="4 5">
    <name type="scientific">Acorus calamus</name>
    <name type="common">Sweet flag</name>
    <dbReference type="NCBI Taxonomy" id="4465"/>
    <lineage>
        <taxon>Eukaryota</taxon>
        <taxon>Viridiplantae</taxon>
        <taxon>Streptophyta</taxon>
        <taxon>Embryophyta</taxon>
        <taxon>Tracheophyta</taxon>
        <taxon>Spermatophyta</taxon>
        <taxon>Magnoliopsida</taxon>
        <taxon>Liliopsida</taxon>
        <taxon>Acoraceae</taxon>
        <taxon>Acorus</taxon>
    </lineage>
</organism>
<evidence type="ECO:0000313" key="4">
    <source>
        <dbReference type="EMBL" id="KAK1289411.1"/>
    </source>
</evidence>
<feature type="compositionally biased region" description="Basic and acidic residues" evidence="3">
    <location>
        <begin position="543"/>
        <end position="574"/>
    </location>
</feature>
<keyword evidence="1 2" id="KW-0175">Coiled coil</keyword>
<proteinExistence type="predicted"/>
<evidence type="ECO:0000256" key="3">
    <source>
        <dbReference type="SAM" id="MobiDB-lite"/>
    </source>
</evidence>
<feature type="coiled-coil region" evidence="2">
    <location>
        <begin position="136"/>
        <end position="197"/>
    </location>
</feature>
<protein>
    <recommendedName>
        <fullName evidence="6">Protein CHUP1, chloroplastic</fullName>
    </recommendedName>
</protein>
<evidence type="ECO:0000256" key="1">
    <source>
        <dbReference type="ARBA" id="ARBA00023054"/>
    </source>
</evidence>
<dbReference type="GO" id="GO:0055028">
    <property type="term" value="C:cortical microtubule"/>
    <property type="evidence" value="ECO:0007669"/>
    <property type="project" value="TreeGrafter"/>
</dbReference>
<dbReference type="GO" id="GO:0072699">
    <property type="term" value="P:protein localization to cortical microtubule cytoskeleton"/>
    <property type="evidence" value="ECO:0007669"/>
    <property type="project" value="TreeGrafter"/>
</dbReference>
<name>A0AAV9CLS4_ACOCL</name>
<gene>
    <name evidence="4" type="ORF">QJS10_CPB18g00818</name>
</gene>
<dbReference type="AlphaFoldDB" id="A0AAV9CLS4"/>
<keyword evidence="5" id="KW-1185">Reference proteome</keyword>
<dbReference type="PANTHER" id="PTHR31342">
    <property type="entry name" value="PROTEIN CHUP1, CHLOROPLASTIC"/>
    <property type="match status" value="1"/>
</dbReference>
<feature type="region of interest" description="Disordered" evidence="3">
    <location>
        <begin position="436"/>
        <end position="460"/>
    </location>
</feature>
<feature type="coiled-coil region" evidence="2">
    <location>
        <begin position="222"/>
        <end position="311"/>
    </location>
</feature>
<reference evidence="4" key="1">
    <citation type="journal article" date="2023" name="Nat. Commun.">
        <title>Diploid and tetraploid genomes of Acorus and the evolution of monocots.</title>
        <authorList>
            <person name="Ma L."/>
            <person name="Liu K.W."/>
            <person name="Li Z."/>
            <person name="Hsiao Y.Y."/>
            <person name="Qi Y."/>
            <person name="Fu T."/>
            <person name="Tang G.D."/>
            <person name="Zhang D."/>
            <person name="Sun W.H."/>
            <person name="Liu D.K."/>
            <person name="Li Y."/>
            <person name="Chen G.Z."/>
            <person name="Liu X.D."/>
            <person name="Liao X.Y."/>
            <person name="Jiang Y.T."/>
            <person name="Yu X."/>
            <person name="Hao Y."/>
            <person name="Huang J."/>
            <person name="Zhao X.W."/>
            <person name="Ke S."/>
            <person name="Chen Y.Y."/>
            <person name="Wu W.L."/>
            <person name="Hsu J.L."/>
            <person name="Lin Y.F."/>
            <person name="Huang M.D."/>
            <person name="Li C.Y."/>
            <person name="Huang L."/>
            <person name="Wang Z.W."/>
            <person name="Zhao X."/>
            <person name="Zhong W.Y."/>
            <person name="Peng D.H."/>
            <person name="Ahmad S."/>
            <person name="Lan S."/>
            <person name="Zhang J.S."/>
            <person name="Tsai W.C."/>
            <person name="Van de Peer Y."/>
            <person name="Liu Z.J."/>
        </authorList>
    </citation>
    <scope>NUCLEOTIDE SEQUENCE</scope>
    <source>
        <strain evidence="4">CP</strain>
    </source>
</reference>
<dbReference type="InterPro" id="IPR040265">
    <property type="entry name" value="CHUP1/IPGA1-like"/>
</dbReference>
<dbReference type="Proteomes" id="UP001180020">
    <property type="component" value="Unassembled WGS sequence"/>
</dbReference>
<sequence>MSEGGSGGGGGKREMKPLLLKFGMALALSVAGFIYSQIRSKKSSPLPRLPAPGNRNHGEGLREELRVIRSALPTIDASVSAPPENVSKMIPKIADDDIESNTNDGRTKNNDVADEVGFLLPEFNELVRNEFGKGPSEAKEANMALMEQEMMNLRNVVKALKERERDLEMQLLEYYGLKEQESVFKELENRLKISTMEAKLFALKVESLQADKHRLESQALDYPRVVSELASARAKIKQLKRKLWSKDDRARQQIEELQERASMLQEQNINDEHDSSSLQEKVPGQEVLDEADRLQRANDDLRKEIDRLQTGQCTDVEELVYLKWINACLRYELRNYQAPPGKTVAKDLSMAMSPKSEEKAKQLILEYANSGVDDKVGFLQEDLDSEYYCSSSRTSTFTESGEFDNSSTDINSTSRNVRSNKSKFLSKLKNLVLGKDSHSSGHRIASMDRRSPTRSNMRRNSVSMGYFDDMGTYPYDSASSCVTAENTPASNLRISGTQSFRESHVSLMALMEAENEVNSPKGKNGGSSFSKDSSYFQRLRNLSFEEPRPTEADARYSIDSHHHNHSDREPDTPEKLELMKYARVLKNSRDKSKLHHRRSASYSS</sequence>
<dbReference type="EMBL" id="JAUJYO010000018">
    <property type="protein sequence ID" value="KAK1289411.1"/>
    <property type="molecule type" value="Genomic_DNA"/>
</dbReference>
<feature type="region of interest" description="Disordered" evidence="3">
    <location>
        <begin position="542"/>
        <end position="574"/>
    </location>
</feature>
<feature type="compositionally biased region" description="Basic and acidic residues" evidence="3">
    <location>
        <begin position="436"/>
        <end position="451"/>
    </location>
</feature>
<evidence type="ECO:0008006" key="6">
    <source>
        <dbReference type="Google" id="ProtNLM"/>
    </source>
</evidence>
<accession>A0AAV9CLS4</accession>
<dbReference type="PANTHER" id="PTHR31342:SF4">
    <property type="entry name" value="ACTIN BINDING PROTEIN FAMILY"/>
    <property type="match status" value="1"/>
</dbReference>
<comment type="caution">
    <text evidence="4">The sequence shown here is derived from an EMBL/GenBank/DDBJ whole genome shotgun (WGS) entry which is preliminary data.</text>
</comment>
<evidence type="ECO:0000313" key="5">
    <source>
        <dbReference type="Proteomes" id="UP001180020"/>
    </source>
</evidence>
<reference evidence="4" key="2">
    <citation type="submission" date="2023-06" db="EMBL/GenBank/DDBJ databases">
        <authorList>
            <person name="Ma L."/>
            <person name="Liu K.-W."/>
            <person name="Li Z."/>
            <person name="Hsiao Y.-Y."/>
            <person name="Qi Y."/>
            <person name="Fu T."/>
            <person name="Tang G."/>
            <person name="Zhang D."/>
            <person name="Sun W.-H."/>
            <person name="Liu D.-K."/>
            <person name="Li Y."/>
            <person name="Chen G.-Z."/>
            <person name="Liu X.-D."/>
            <person name="Liao X.-Y."/>
            <person name="Jiang Y.-T."/>
            <person name="Yu X."/>
            <person name="Hao Y."/>
            <person name="Huang J."/>
            <person name="Zhao X.-W."/>
            <person name="Ke S."/>
            <person name="Chen Y.-Y."/>
            <person name="Wu W.-L."/>
            <person name="Hsu J.-L."/>
            <person name="Lin Y.-F."/>
            <person name="Huang M.-D."/>
            <person name="Li C.-Y."/>
            <person name="Huang L."/>
            <person name="Wang Z.-W."/>
            <person name="Zhao X."/>
            <person name="Zhong W.-Y."/>
            <person name="Peng D.-H."/>
            <person name="Ahmad S."/>
            <person name="Lan S."/>
            <person name="Zhang J.-S."/>
            <person name="Tsai W.-C."/>
            <person name="Van De Peer Y."/>
            <person name="Liu Z.-J."/>
        </authorList>
    </citation>
    <scope>NUCLEOTIDE SEQUENCE</scope>
    <source>
        <strain evidence="4">CP</strain>
        <tissue evidence="4">Leaves</tissue>
    </source>
</reference>
<evidence type="ECO:0000256" key="2">
    <source>
        <dbReference type="SAM" id="Coils"/>
    </source>
</evidence>